<comment type="caution">
    <text evidence="1">The sequence shown here is derived from an EMBL/GenBank/DDBJ whole genome shotgun (WGS) entry which is preliminary data.</text>
</comment>
<dbReference type="EMBL" id="MU394379">
    <property type="protein sequence ID" value="KAI6082078.1"/>
    <property type="molecule type" value="Genomic_DNA"/>
</dbReference>
<accession>A0ACC0CNP5</accession>
<gene>
    <name evidence="1" type="ORF">F4821DRAFT_13958</name>
</gene>
<organism evidence="1 2">
    <name type="scientific">Hypoxylon rubiginosum</name>
    <dbReference type="NCBI Taxonomy" id="110542"/>
    <lineage>
        <taxon>Eukaryota</taxon>
        <taxon>Fungi</taxon>
        <taxon>Dikarya</taxon>
        <taxon>Ascomycota</taxon>
        <taxon>Pezizomycotina</taxon>
        <taxon>Sordariomycetes</taxon>
        <taxon>Xylariomycetidae</taxon>
        <taxon>Xylariales</taxon>
        <taxon>Hypoxylaceae</taxon>
        <taxon>Hypoxylon</taxon>
    </lineage>
</organism>
<reference evidence="1 2" key="1">
    <citation type="journal article" date="2022" name="New Phytol.">
        <title>Ecological generalism drives hyperdiversity of secondary metabolite gene clusters in xylarialean endophytes.</title>
        <authorList>
            <person name="Franco M.E.E."/>
            <person name="Wisecaver J.H."/>
            <person name="Arnold A.E."/>
            <person name="Ju Y.M."/>
            <person name="Slot J.C."/>
            <person name="Ahrendt S."/>
            <person name="Moore L.P."/>
            <person name="Eastman K.E."/>
            <person name="Scott K."/>
            <person name="Konkel Z."/>
            <person name="Mondo S.J."/>
            <person name="Kuo A."/>
            <person name="Hayes R.D."/>
            <person name="Haridas S."/>
            <person name="Andreopoulos B."/>
            <person name="Riley R."/>
            <person name="LaButti K."/>
            <person name="Pangilinan J."/>
            <person name="Lipzen A."/>
            <person name="Amirebrahimi M."/>
            <person name="Yan J."/>
            <person name="Adam C."/>
            <person name="Keymanesh K."/>
            <person name="Ng V."/>
            <person name="Louie K."/>
            <person name="Northen T."/>
            <person name="Drula E."/>
            <person name="Henrissat B."/>
            <person name="Hsieh H.M."/>
            <person name="Youens-Clark K."/>
            <person name="Lutzoni F."/>
            <person name="Miadlikowska J."/>
            <person name="Eastwood D.C."/>
            <person name="Hamelin R.C."/>
            <person name="Grigoriev I.V."/>
            <person name="U'Ren J.M."/>
        </authorList>
    </citation>
    <scope>NUCLEOTIDE SEQUENCE [LARGE SCALE GENOMIC DNA]</scope>
    <source>
        <strain evidence="1 2">ER1909</strain>
    </source>
</reference>
<evidence type="ECO:0000313" key="1">
    <source>
        <dbReference type="EMBL" id="KAI6082078.1"/>
    </source>
</evidence>
<keyword evidence="2" id="KW-1185">Reference proteome</keyword>
<keyword evidence="1" id="KW-0808">Transferase</keyword>
<proteinExistence type="predicted"/>
<name>A0ACC0CNP5_9PEZI</name>
<evidence type="ECO:0000313" key="2">
    <source>
        <dbReference type="Proteomes" id="UP001497680"/>
    </source>
</evidence>
<sequence length="265" mass="30517">MADSRPSPDSTLHVYHTRYSSWGSRVALVIAYFQIPCTIRFYTLRNPANAPPARLRGKFLPILEPDAKDEDFVIADSLAICEYLAEQNPELHLWPRDRKLRALARAAAAEMHSGFSLVRNTYHTNFLGRYTGQIPVSDAAAQEIRRIVELWGSARAATKKRLQELGEQDEGFLFGAFSVADAFFWPVLWRFRSYQLPLTGISEDGFKWVAKMWNDPAIRAEIHGYFTQAQDPMSRVEHYENIFRDNPDVEYSQFSEDWTFDVSKV</sequence>
<dbReference type="Proteomes" id="UP001497680">
    <property type="component" value="Unassembled WGS sequence"/>
</dbReference>
<protein>
    <submittedName>
        <fullName evidence="1">Glutathione S transferase</fullName>
    </submittedName>
</protein>